<feature type="domain" description="C2H2-type" evidence="1">
    <location>
        <begin position="136"/>
        <end position="158"/>
    </location>
</feature>
<proteinExistence type="predicted"/>
<comment type="caution">
    <text evidence="2">The sequence shown here is derived from an EMBL/GenBank/DDBJ whole genome shotgun (WGS) entry which is preliminary data.</text>
</comment>
<dbReference type="SMART" id="SM00355">
    <property type="entry name" value="ZnF_C2H2"/>
    <property type="match status" value="2"/>
</dbReference>
<dbReference type="Proteomes" id="UP000800093">
    <property type="component" value="Unassembled WGS sequence"/>
</dbReference>
<dbReference type="Gene3D" id="3.30.160.60">
    <property type="entry name" value="Classic Zinc Finger"/>
    <property type="match status" value="1"/>
</dbReference>
<keyword evidence="3" id="KW-1185">Reference proteome</keyword>
<accession>A0A9P4N676</accession>
<dbReference type="EMBL" id="ML986588">
    <property type="protein sequence ID" value="KAF2268002.1"/>
    <property type="molecule type" value="Genomic_DNA"/>
</dbReference>
<name>A0A9P4N676_9PLEO</name>
<organism evidence="2 3">
    <name type="scientific">Lojkania enalia</name>
    <dbReference type="NCBI Taxonomy" id="147567"/>
    <lineage>
        <taxon>Eukaryota</taxon>
        <taxon>Fungi</taxon>
        <taxon>Dikarya</taxon>
        <taxon>Ascomycota</taxon>
        <taxon>Pezizomycotina</taxon>
        <taxon>Dothideomycetes</taxon>
        <taxon>Pleosporomycetidae</taxon>
        <taxon>Pleosporales</taxon>
        <taxon>Pleosporales incertae sedis</taxon>
        <taxon>Lojkania</taxon>
    </lineage>
</organism>
<sequence>MGQPVGWDQVVYPINPGDTGAIANSLSTPGFDAPFEHGFTAGNNYPSGNIGFFESPGDESAGLLFPSTQFVASGSQGGLMNGNFTAPTAMDEGRLMTHLPIMQPGATASLNQTDRTPLHLGPPGLLKRRQRRGVLCPEGCGTTLSRSQDIDRHVAQKHAEARLRCPVDGCIKRFSRHDKRSDHLRKGHKLGAKDIDTLFKANLRSEKM</sequence>
<dbReference type="OrthoDB" id="654211at2759"/>
<evidence type="ECO:0000313" key="3">
    <source>
        <dbReference type="Proteomes" id="UP000800093"/>
    </source>
</evidence>
<reference evidence="3" key="1">
    <citation type="journal article" date="2020" name="Stud. Mycol.">
        <title>101 Dothideomycetes genomes: A test case for predicting lifestyles and emergence of pathogens.</title>
        <authorList>
            <person name="Haridas S."/>
            <person name="Albert R."/>
            <person name="Binder M."/>
            <person name="Bloem J."/>
            <person name="LaButti K."/>
            <person name="Salamov A."/>
            <person name="Andreopoulos B."/>
            <person name="Baker S."/>
            <person name="Barry K."/>
            <person name="Bills G."/>
            <person name="Bluhm B."/>
            <person name="Cannon C."/>
            <person name="Castanera R."/>
            <person name="Culley D."/>
            <person name="Daum C."/>
            <person name="Ezra D."/>
            <person name="Gonzalez J."/>
            <person name="Henrissat B."/>
            <person name="Kuo A."/>
            <person name="Liang C."/>
            <person name="Lipzen A."/>
            <person name="Lutzoni F."/>
            <person name="Magnuson J."/>
            <person name="Mondo S."/>
            <person name="Nolan M."/>
            <person name="Ohm R."/>
            <person name="Pangilinan J."/>
            <person name="Park H.-J."/>
            <person name="Ramirez L."/>
            <person name="Alfaro M."/>
            <person name="Sun H."/>
            <person name="Tritt A."/>
            <person name="Yoshinaga Y."/>
            <person name="Zwiers L.-H."/>
            <person name="Turgeon B."/>
            <person name="Goodwin S."/>
            <person name="Spatafora J."/>
            <person name="Crous P."/>
            <person name="Grigoriev I."/>
        </authorList>
    </citation>
    <scope>NUCLEOTIDE SEQUENCE [LARGE SCALE GENOMIC DNA]</scope>
    <source>
        <strain evidence="3">CBS 304.66</strain>
    </source>
</reference>
<dbReference type="AlphaFoldDB" id="A0A9P4N676"/>
<feature type="domain" description="C2H2-type" evidence="1">
    <location>
        <begin position="165"/>
        <end position="188"/>
    </location>
</feature>
<dbReference type="PROSITE" id="PS00028">
    <property type="entry name" value="ZINC_FINGER_C2H2_1"/>
    <property type="match status" value="2"/>
</dbReference>
<evidence type="ECO:0000313" key="2">
    <source>
        <dbReference type="EMBL" id="KAF2268002.1"/>
    </source>
</evidence>
<gene>
    <name evidence="2" type="ORF">CC78DRAFT_530404</name>
</gene>
<evidence type="ECO:0000259" key="1">
    <source>
        <dbReference type="PROSITE" id="PS00028"/>
    </source>
</evidence>
<dbReference type="InterPro" id="IPR013087">
    <property type="entry name" value="Znf_C2H2_type"/>
</dbReference>
<protein>
    <recommendedName>
        <fullName evidence="1">C2H2-type domain-containing protein</fullName>
    </recommendedName>
</protein>